<protein>
    <recommendedName>
        <fullName evidence="4">Transmembrane transport protein</fullName>
    </recommendedName>
</protein>
<evidence type="ECO:0000313" key="2">
    <source>
        <dbReference type="EMBL" id="ADI11071.1"/>
    </source>
</evidence>
<keyword evidence="1" id="KW-1133">Transmembrane helix</keyword>
<accession>D7CGJ1</accession>
<name>D7CGJ1_STRBB</name>
<dbReference type="KEGG" id="sbh:SBI_07951"/>
<keyword evidence="1" id="KW-0472">Membrane</keyword>
<gene>
    <name evidence="2" type="ordered locus">SBI_07951</name>
</gene>
<dbReference type="STRING" id="749414.SBI_07951"/>
<feature type="transmembrane region" description="Helical" evidence="1">
    <location>
        <begin position="318"/>
        <end position="339"/>
    </location>
</feature>
<dbReference type="eggNOG" id="COG1277">
    <property type="taxonomic scope" value="Bacteria"/>
</dbReference>
<dbReference type="AlphaFoldDB" id="D7CGJ1"/>
<keyword evidence="1" id="KW-0812">Transmembrane</keyword>
<keyword evidence="3" id="KW-1185">Reference proteome</keyword>
<feature type="transmembrane region" description="Helical" evidence="1">
    <location>
        <begin position="27"/>
        <end position="45"/>
    </location>
</feature>
<sequence>MSTGTLSRPGTRAGLGPLWLAWRRRRTALLTGGVLILALAGYIAYQRTGMVGLIRDRNLAGCRLWYPECHGMRLSSDNGRPTPLGQAFGELNSYRTALLYTGRLLLVIPAVIGAFIGAPLVARELESGTAKLVWSQSTGRTRWLLATLAVPAAATLAATSLLAALFTWWWWPVRGMVFDEVSWVTTVPFEVAGPAPVALSLLSLVLGTAFGLLLRRTVPAMACTLALTVGAMYGLRRLRPHLVPPLTTTVNLGTYAETPDDAWRLGWGYLNRSGDRLDESTCNTLDSTRSRMRCFDRHQVVEQYADYHPMSHFWPMQWIQAGICLAVAAALAAFCLWWIRRRRA</sequence>
<dbReference type="PATRIC" id="fig|749414.3.peg.8179"/>
<reference evidence="2 3" key="1">
    <citation type="journal article" date="2010" name="J. Bacteriol.">
        <title>Genome sequence of the milbemycin-producing bacterium Streptomyces bingchenggensis.</title>
        <authorList>
            <person name="Wang X.J."/>
            <person name="Yan Y.J."/>
            <person name="Zhang B."/>
            <person name="An J."/>
            <person name="Wang J.J."/>
            <person name="Tian J."/>
            <person name="Jiang L."/>
            <person name="Chen Y.H."/>
            <person name="Huang S.X."/>
            <person name="Yin M."/>
            <person name="Zhang J."/>
            <person name="Gao A.L."/>
            <person name="Liu C.X."/>
            <person name="Zhu Z.X."/>
            <person name="Xiang W.S."/>
        </authorList>
    </citation>
    <scope>NUCLEOTIDE SEQUENCE [LARGE SCALE GENOMIC DNA]</scope>
    <source>
        <strain evidence="2 3">BCW-1</strain>
    </source>
</reference>
<feature type="transmembrane region" description="Helical" evidence="1">
    <location>
        <begin position="100"/>
        <end position="122"/>
    </location>
</feature>
<feature type="transmembrane region" description="Helical" evidence="1">
    <location>
        <begin position="143"/>
        <end position="171"/>
    </location>
</feature>
<feature type="transmembrane region" description="Helical" evidence="1">
    <location>
        <begin position="218"/>
        <end position="235"/>
    </location>
</feature>
<dbReference type="HOGENOM" id="CLU_066229_0_0_11"/>
<evidence type="ECO:0008006" key="4">
    <source>
        <dbReference type="Google" id="ProtNLM"/>
    </source>
</evidence>
<feature type="transmembrane region" description="Helical" evidence="1">
    <location>
        <begin position="191"/>
        <end position="213"/>
    </location>
</feature>
<evidence type="ECO:0000256" key="1">
    <source>
        <dbReference type="SAM" id="Phobius"/>
    </source>
</evidence>
<organism evidence="2 3">
    <name type="scientific">Streptomyces bingchenggensis (strain BCW-1)</name>
    <dbReference type="NCBI Taxonomy" id="749414"/>
    <lineage>
        <taxon>Bacteria</taxon>
        <taxon>Bacillati</taxon>
        <taxon>Actinomycetota</taxon>
        <taxon>Actinomycetes</taxon>
        <taxon>Kitasatosporales</taxon>
        <taxon>Streptomycetaceae</taxon>
        <taxon>Streptomyces</taxon>
    </lineage>
</organism>
<dbReference type="Proteomes" id="UP000000377">
    <property type="component" value="Chromosome"/>
</dbReference>
<dbReference type="RefSeq" id="WP_014180521.1">
    <property type="nucleotide sequence ID" value="NC_016582.1"/>
</dbReference>
<proteinExistence type="predicted"/>
<evidence type="ECO:0000313" key="3">
    <source>
        <dbReference type="Proteomes" id="UP000000377"/>
    </source>
</evidence>
<dbReference type="EMBL" id="CP002047">
    <property type="protein sequence ID" value="ADI11071.1"/>
    <property type="molecule type" value="Genomic_DNA"/>
</dbReference>